<evidence type="ECO:0000313" key="2">
    <source>
        <dbReference type="EMBL" id="OGE42609.1"/>
    </source>
</evidence>
<keyword evidence="1" id="KW-1133">Transmembrane helix</keyword>
<feature type="transmembrane region" description="Helical" evidence="1">
    <location>
        <begin position="77"/>
        <end position="95"/>
    </location>
</feature>
<proteinExistence type="predicted"/>
<dbReference type="AlphaFoldDB" id="A0A1F5KP65"/>
<feature type="transmembrane region" description="Helical" evidence="1">
    <location>
        <begin position="46"/>
        <end position="65"/>
    </location>
</feature>
<name>A0A1F5KP65_9BACT</name>
<dbReference type="PANTHER" id="PTHR37422">
    <property type="entry name" value="TEICHURONIC ACID BIOSYNTHESIS PROTEIN TUAE"/>
    <property type="match status" value="1"/>
</dbReference>
<evidence type="ECO:0000313" key="3">
    <source>
        <dbReference type="Proteomes" id="UP000178565"/>
    </source>
</evidence>
<comment type="caution">
    <text evidence="2">The sequence shown here is derived from an EMBL/GenBank/DDBJ whole genome shotgun (WGS) entry which is preliminary data.</text>
</comment>
<feature type="transmembrane region" description="Helical" evidence="1">
    <location>
        <begin position="131"/>
        <end position="150"/>
    </location>
</feature>
<accession>A0A1F5KP65</accession>
<dbReference type="EMBL" id="MFDM01000023">
    <property type="protein sequence ID" value="OGE42609.1"/>
    <property type="molecule type" value="Genomic_DNA"/>
</dbReference>
<organism evidence="2 3">
    <name type="scientific">Candidatus Daviesbacteria bacterium RIFCSPLOWO2_01_FULL_39_12</name>
    <dbReference type="NCBI Taxonomy" id="1797785"/>
    <lineage>
        <taxon>Bacteria</taxon>
        <taxon>Candidatus Daviesiibacteriota</taxon>
    </lineage>
</organism>
<dbReference type="Proteomes" id="UP000178565">
    <property type="component" value="Unassembled WGS sequence"/>
</dbReference>
<gene>
    <name evidence="2" type="ORF">A3B45_00160</name>
</gene>
<dbReference type="InterPro" id="IPR051533">
    <property type="entry name" value="WaaL-like"/>
</dbReference>
<evidence type="ECO:0008006" key="4">
    <source>
        <dbReference type="Google" id="ProtNLM"/>
    </source>
</evidence>
<reference evidence="2 3" key="1">
    <citation type="journal article" date="2016" name="Nat. Commun.">
        <title>Thousands of microbial genomes shed light on interconnected biogeochemical processes in an aquifer system.</title>
        <authorList>
            <person name="Anantharaman K."/>
            <person name="Brown C.T."/>
            <person name="Hug L.A."/>
            <person name="Sharon I."/>
            <person name="Castelle C.J."/>
            <person name="Probst A.J."/>
            <person name="Thomas B.C."/>
            <person name="Singh A."/>
            <person name="Wilkins M.J."/>
            <person name="Karaoz U."/>
            <person name="Brodie E.L."/>
            <person name="Williams K.H."/>
            <person name="Hubbard S.S."/>
            <person name="Banfield J.F."/>
        </authorList>
    </citation>
    <scope>NUCLEOTIDE SEQUENCE [LARGE SCALE GENOMIC DNA]</scope>
</reference>
<feature type="transmembrane region" description="Helical" evidence="1">
    <location>
        <begin position="215"/>
        <end position="248"/>
    </location>
</feature>
<dbReference type="PANTHER" id="PTHR37422:SF13">
    <property type="entry name" value="LIPOPOLYSACCHARIDE BIOSYNTHESIS PROTEIN PA4999-RELATED"/>
    <property type="match status" value="1"/>
</dbReference>
<dbReference type="STRING" id="1797785.A3B45_00160"/>
<sequence>MFSFLFYYQKALFFLTLFLFAFIPLYPKFPLTNVVGTFVAIRVEDLLIALLAGGWGIYLALSNQLKVFVNDRLNQVLLLFFFIGLVSLISAIFLTQTVSPHLAILHFLRRVEYMILLPIVATVIKTKREFILSLIVLFCVVLAVDIYALGQQYLDWSVISTSNSEFAKGLSLRLTPGARVNSTFAGHYDLATFLAMTLVILTTVFFTVKKWYKLALIFLGGLSLFVLIMTAARLSFVAAFVGIIFALIFSKKKKYLLLIFIAGALILIYPSQLRDRFISTVTINLLNMGQRYEGKTEDQQVRSRLNIPTLAIKTSSRSADTSIFVSPSGGEASDITPGEPIDTTQLGVYRSFQIRLNIEWPRAIRAFIKNPFLGTGYSSIDIATDNDILRSLGEVGILGTYALVLVFVEVAKRVKYCFGDESKLIKYFSAASLAMIIAFLLNGLFIDVLEASKVATLFWMILGLNLAVLKIAKEAR</sequence>
<feature type="transmembrane region" description="Helical" evidence="1">
    <location>
        <begin position="107"/>
        <end position="124"/>
    </location>
</feature>
<keyword evidence="1" id="KW-0472">Membrane</keyword>
<feature type="transmembrane region" description="Helical" evidence="1">
    <location>
        <begin position="254"/>
        <end position="270"/>
    </location>
</feature>
<protein>
    <recommendedName>
        <fullName evidence="4">O-antigen polymerase</fullName>
    </recommendedName>
</protein>
<feature type="transmembrane region" description="Helical" evidence="1">
    <location>
        <begin position="451"/>
        <end position="472"/>
    </location>
</feature>
<feature type="transmembrane region" description="Helical" evidence="1">
    <location>
        <begin position="424"/>
        <end position="445"/>
    </location>
</feature>
<feature type="transmembrane region" description="Helical" evidence="1">
    <location>
        <begin position="190"/>
        <end position="208"/>
    </location>
</feature>
<keyword evidence="1" id="KW-0812">Transmembrane</keyword>
<feature type="transmembrane region" description="Helical" evidence="1">
    <location>
        <begin position="7"/>
        <end position="26"/>
    </location>
</feature>
<evidence type="ECO:0000256" key="1">
    <source>
        <dbReference type="SAM" id="Phobius"/>
    </source>
</evidence>